<dbReference type="RefSeq" id="WP_377569910.1">
    <property type="nucleotide sequence ID" value="NZ_JBHTMP010000013.1"/>
</dbReference>
<evidence type="ECO:0000313" key="4">
    <source>
        <dbReference type="Proteomes" id="UP001597260"/>
    </source>
</evidence>
<reference evidence="4" key="1">
    <citation type="journal article" date="2019" name="Int. J. Syst. Evol. Microbiol.">
        <title>The Global Catalogue of Microorganisms (GCM) 10K type strain sequencing project: providing services to taxonomists for standard genome sequencing and annotation.</title>
        <authorList>
            <consortium name="The Broad Institute Genomics Platform"/>
            <consortium name="The Broad Institute Genome Sequencing Center for Infectious Disease"/>
            <person name="Wu L."/>
            <person name="Ma J."/>
        </authorList>
    </citation>
    <scope>NUCLEOTIDE SEQUENCE [LARGE SCALE GENOMIC DNA]</scope>
    <source>
        <strain evidence="4">JCM 31037</strain>
    </source>
</reference>
<keyword evidence="1" id="KW-0175">Coiled coil</keyword>
<name>A0ABW3YEH0_9ACTN</name>
<gene>
    <name evidence="3" type="ORF">ACFQ4H_11380</name>
</gene>
<keyword evidence="2" id="KW-0812">Transmembrane</keyword>
<keyword evidence="4" id="KW-1185">Reference proteome</keyword>
<keyword evidence="2" id="KW-0472">Membrane</keyword>
<keyword evidence="2" id="KW-1133">Transmembrane helix</keyword>
<accession>A0ABW3YEH0</accession>
<evidence type="ECO:0000256" key="2">
    <source>
        <dbReference type="SAM" id="Phobius"/>
    </source>
</evidence>
<dbReference type="Proteomes" id="UP001597260">
    <property type="component" value="Unassembled WGS sequence"/>
</dbReference>
<protein>
    <submittedName>
        <fullName evidence="3">Uncharacterized protein</fullName>
    </submittedName>
</protein>
<evidence type="ECO:0000256" key="1">
    <source>
        <dbReference type="SAM" id="Coils"/>
    </source>
</evidence>
<comment type="caution">
    <text evidence="3">The sequence shown here is derived from an EMBL/GenBank/DDBJ whole genome shotgun (WGS) entry which is preliminary data.</text>
</comment>
<sequence length="134" mass="14420">MTAAEPTSGPIWVQTLLSAVAVLGGAGGITAVVTVLTQRRKLKADAADVLTDTALTLIDPLRARVADLEAETARARQQAIAANNEISELRVAVQEMTVIIRRWRAAILAPNVTVEELRQIVATSDPWHTGDQWT</sequence>
<evidence type="ECO:0000313" key="3">
    <source>
        <dbReference type="EMBL" id="MFD1321689.1"/>
    </source>
</evidence>
<dbReference type="EMBL" id="JBHTMP010000013">
    <property type="protein sequence ID" value="MFD1321689.1"/>
    <property type="molecule type" value="Genomic_DNA"/>
</dbReference>
<feature type="transmembrane region" description="Helical" evidence="2">
    <location>
        <begin position="12"/>
        <end position="36"/>
    </location>
</feature>
<proteinExistence type="predicted"/>
<organism evidence="3 4">
    <name type="scientific">Micromonospora sonneratiae</name>
    <dbReference type="NCBI Taxonomy" id="1184706"/>
    <lineage>
        <taxon>Bacteria</taxon>
        <taxon>Bacillati</taxon>
        <taxon>Actinomycetota</taxon>
        <taxon>Actinomycetes</taxon>
        <taxon>Micromonosporales</taxon>
        <taxon>Micromonosporaceae</taxon>
        <taxon>Micromonospora</taxon>
    </lineage>
</organism>
<feature type="coiled-coil region" evidence="1">
    <location>
        <begin position="58"/>
        <end position="85"/>
    </location>
</feature>